<gene>
    <name evidence="3" type="ORF">EWH70_05275</name>
</gene>
<organism evidence="3 4">
    <name type="scientific">Amycolatopsis suaedae</name>
    <dbReference type="NCBI Taxonomy" id="2510978"/>
    <lineage>
        <taxon>Bacteria</taxon>
        <taxon>Bacillati</taxon>
        <taxon>Actinomycetota</taxon>
        <taxon>Actinomycetes</taxon>
        <taxon>Pseudonocardiales</taxon>
        <taxon>Pseudonocardiaceae</taxon>
        <taxon>Amycolatopsis</taxon>
    </lineage>
</organism>
<protein>
    <submittedName>
        <fullName evidence="3">VanZ family protein</fullName>
    </submittedName>
</protein>
<name>A0A4Q7JDX9_9PSEU</name>
<dbReference type="PANTHER" id="PTHR36834">
    <property type="entry name" value="MEMBRANE PROTEIN-RELATED"/>
    <property type="match status" value="1"/>
</dbReference>
<keyword evidence="4" id="KW-1185">Reference proteome</keyword>
<comment type="caution">
    <text evidence="3">The sequence shown here is derived from an EMBL/GenBank/DDBJ whole genome shotgun (WGS) entry which is preliminary data.</text>
</comment>
<keyword evidence="1" id="KW-1133">Transmembrane helix</keyword>
<dbReference type="AlphaFoldDB" id="A0A4Q7JDX9"/>
<feature type="domain" description="VanZ-like" evidence="2">
    <location>
        <begin position="48"/>
        <end position="160"/>
    </location>
</feature>
<dbReference type="OrthoDB" id="3627087at2"/>
<evidence type="ECO:0000259" key="2">
    <source>
        <dbReference type="Pfam" id="PF04892"/>
    </source>
</evidence>
<proteinExistence type="predicted"/>
<evidence type="ECO:0000313" key="4">
    <source>
        <dbReference type="Proteomes" id="UP000292003"/>
    </source>
</evidence>
<reference evidence="3 4" key="1">
    <citation type="submission" date="2019-02" db="EMBL/GenBank/DDBJ databases">
        <title>Draft genome sequence of Amycolatopsis sp. 8-3EHSu isolated from roots of Suaeda maritima.</title>
        <authorList>
            <person name="Duangmal K."/>
            <person name="Chantavorakit T."/>
        </authorList>
    </citation>
    <scope>NUCLEOTIDE SEQUENCE [LARGE SCALE GENOMIC DNA]</scope>
    <source>
        <strain evidence="3 4">8-3EHSu</strain>
    </source>
</reference>
<sequence length="199" mass="21208">MGALLRDFSLLIPVTAVALPFAAAAWWLLARRRGSVLTAGADTMIVLVSGLILVLVFMPVRTSHSTKLHLRPGTDIEIALAGGGFSWQVFGNLLMLVPLGVLLPLRIRLLRSATRMTALAFCCSVAVESVQFLLHAGRVTSTDDVLLNTLGAAVGALASRAFWPRPPRVDPAPVTVPIPLPRLPPDLYVSRHPAAGGRV</sequence>
<dbReference type="EMBL" id="SFCC01000002">
    <property type="protein sequence ID" value="RZQ65292.1"/>
    <property type="molecule type" value="Genomic_DNA"/>
</dbReference>
<dbReference type="RefSeq" id="WP_130474078.1">
    <property type="nucleotide sequence ID" value="NZ_SFCC01000002.1"/>
</dbReference>
<evidence type="ECO:0000256" key="1">
    <source>
        <dbReference type="SAM" id="Phobius"/>
    </source>
</evidence>
<dbReference type="Pfam" id="PF04892">
    <property type="entry name" value="VanZ"/>
    <property type="match status" value="1"/>
</dbReference>
<feature type="transmembrane region" description="Helical" evidence="1">
    <location>
        <begin position="78"/>
        <end position="105"/>
    </location>
</feature>
<dbReference type="InterPro" id="IPR006976">
    <property type="entry name" value="VanZ-like"/>
</dbReference>
<keyword evidence="1" id="KW-0472">Membrane</keyword>
<keyword evidence="1" id="KW-0812">Transmembrane</keyword>
<dbReference type="Proteomes" id="UP000292003">
    <property type="component" value="Unassembled WGS sequence"/>
</dbReference>
<feature type="transmembrane region" description="Helical" evidence="1">
    <location>
        <begin position="36"/>
        <end position="58"/>
    </location>
</feature>
<dbReference type="InterPro" id="IPR053150">
    <property type="entry name" value="Teicoplanin_resist-assoc"/>
</dbReference>
<feature type="transmembrane region" description="Helical" evidence="1">
    <location>
        <begin position="12"/>
        <end position="29"/>
    </location>
</feature>
<evidence type="ECO:0000313" key="3">
    <source>
        <dbReference type="EMBL" id="RZQ65292.1"/>
    </source>
</evidence>
<dbReference type="PANTHER" id="PTHR36834:SF1">
    <property type="entry name" value="INTEGRAL MEMBRANE PROTEIN"/>
    <property type="match status" value="1"/>
</dbReference>
<accession>A0A4Q7JDX9</accession>